<protein>
    <submittedName>
        <fullName evidence="9">Transcriptional regulator Myc-1-like</fullName>
    </submittedName>
</protein>
<dbReference type="PRINTS" id="PR00044">
    <property type="entry name" value="LEUZIPPRMYC"/>
</dbReference>
<proteinExistence type="predicted"/>
<dbReference type="InterPro" id="IPR002418">
    <property type="entry name" value="Tscrpt_reg_Myc"/>
</dbReference>
<evidence type="ECO:0000313" key="9">
    <source>
        <dbReference type="Ensembl" id="ENSFHEP00000020198.1"/>
    </source>
</evidence>
<feature type="compositionally biased region" description="Acidic residues" evidence="7">
    <location>
        <begin position="181"/>
        <end position="195"/>
    </location>
</feature>
<organism evidence="9 10">
    <name type="scientific">Fundulus heteroclitus</name>
    <name type="common">Killifish</name>
    <name type="synonym">Mummichog</name>
    <dbReference type="NCBI Taxonomy" id="8078"/>
    <lineage>
        <taxon>Eukaryota</taxon>
        <taxon>Metazoa</taxon>
        <taxon>Chordata</taxon>
        <taxon>Craniata</taxon>
        <taxon>Vertebrata</taxon>
        <taxon>Euteleostomi</taxon>
        <taxon>Actinopterygii</taxon>
        <taxon>Neopterygii</taxon>
        <taxon>Teleostei</taxon>
        <taxon>Neoteleostei</taxon>
        <taxon>Acanthomorphata</taxon>
        <taxon>Ovalentaria</taxon>
        <taxon>Atherinomorphae</taxon>
        <taxon>Cyprinodontiformes</taxon>
        <taxon>Fundulidae</taxon>
        <taxon>Fundulus</taxon>
    </lineage>
</organism>
<feature type="coiled-coil region" evidence="6">
    <location>
        <begin position="301"/>
        <end position="342"/>
    </location>
</feature>
<feature type="domain" description="BHLH" evidence="8">
    <location>
        <begin position="259"/>
        <end position="311"/>
    </location>
</feature>
<dbReference type="STRING" id="8078.ENSFHEP00000020198"/>
<evidence type="ECO:0000313" key="10">
    <source>
        <dbReference type="Proteomes" id="UP000265000"/>
    </source>
</evidence>
<dbReference type="GO" id="GO:0046983">
    <property type="term" value="F:protein dimerization activity"/>
    <property type="evidence" value="ECO:0007669"/>
    <property type="project" value="InterPro"/>
</dbReference>
<dbReference type="Ensembl" id="ENSFHET00000035102.1">
    <property type="protein sequence ID" value="ENSFHEP00000020198.1"/>
    <property type="gene ID" value="ENSFHEG00000000546.1"/>
</dbReference>
<feature type="region of interest" description="Disordered" evidence="7">
    <location>
        <begin position="49"/>
        <end position="68"/>
    </location>
</feature>
<comment type="subcellular location">
    <subcellularLocation>
        <location evidence="1 5">Nucleus</location>
    </subcellularLocation>
</comment>
<accession>A0A3Q2Q185</accession>
<dbReference type="GO" id="GO:0003677">
    <property type="term" value="F:DNA binding"/>
    <property type="evidence" value="ECO:0007669"/>
    <property type="project" value="UniProtKB-UniRule"/>
</dbReference>
<dbReference type="Pfam" id="PF00010">
    <property type="entry name" value="HLH"/>
    <property type="match status" value="1"/>
</dbReference>
<evidence type="ECO:0000256" key="7">
    <source>
        <dbReference type="SAM" id="MobiDB-lite"/>
    </source>
</evidence>
<keyword evidence="2 5" id="KW-0238">DNA-binding</keyword>
<comment type="subunit">
    <text evidence="4">Efficient DNA binding requires dimerization with another bHLH protein. Binds DNA as a heterodimer with MAX.</text>
</comment>
<dbReference type="InterPro" id="IPR012682">
    <property type="entry name" value="Tscrpt_reg_Myc_N"/>
</dbReference>
<evidence type="ECO:0000256" key="2">
    <source>
        <dbReference type="ARBA" id="ARBA00023125"/>
    </source>
</evidence>
<dbReference type="PIRSF" id="PIRSF001705">
    <property type="entry name" value="Myc_protein"/>
    <property type="match status" value="1"/>
</dbReference>
<evidence type="ECO:0000256" key="3">
    <source>
        <dbReference type="ARBA" id="ARBA00023242"/>
    </source>
</evidence>
<dbReference type="PANTHER" id="PTHR45851">
    <property type="entry name" value="MYC PROTO-ONCOGENE"/>
    <property type="match status" value="1"/>
</dbReference>
<dbReference type="InterPro" id="IPR011598">
    <property type="entry name" value="bHLH_dom"/>
</dbReference>
<feature type="compositionally biased region" description="Pro residues" evidence="7">
    <location>
        <begin position="52"/>
        <end position="68"/>
    </location>
</feature>
<dbReference type="GO" id="GO:0003700">
    <property type="term" value="F:DNA-binding transcription factor activity"/>
    <property type="evidence" value="ECO:0007669"/>
    <property type="project" value="InterPro"/>
</dbReference>
<dbReference type="SMART" id="SM00353">
    <property type="entry name" value="HLH"/>
    <property type="match status" value="1"/>
</dbReference>
<dbReference type="PROSITE" id="PS50888">
    <property type="entry name" value="BHLH"/>
    <property type="match status" value="1"/>
</dbReference>
<evidence type="ECO:0000256" key="6">
    <source>
        <dbReference type="SAM" id="Coils"/>
    </source>
</evidence>
<sequence length="346" mass="39314">MVLMLAGSTWDQDWEQPCFFLDEEEDFYPPPPHRQLLPGPGEDIWKKFQLLPTPPASPSRAPPPPDPPLLQEDQNPLLLRSFIIQDCMWSSSFADATKLERAVSQRLAQLRARRDPSGTGADPDPQLGRVNAEYLQDLQAAAAACVDPSEVFRVGPASEEPTWAEGTGSEPSPETPPLSSESEEEEEEEEEEEVDVVTVTRTPRRSGAEPLVLKRSHVDVQQHNYAAPRPAGKRAKMAAPVPVLGRRCRSPRSDGEDVDRRRSHNVLERQRRRELSTGFRALREQVPALAQNAKAPKVLILKRAAELVREVRLEERRLLREKDELTEQSRELRHRLDRVRTLRHRF</sequence>
<keyword evidence="10" id="KW-1185">Reference proteome</keyword>
<dbReference type="GO" id="GO:0005634">
    <property type="term" value="C:nucleus"/>
    <property type="evidence" value="ECO:0007669"/>
    <property type="project" value="UniProtKB-SubCell"/>
</dbReference>
<evidence type="ECO:0000259" key="8">
    <source>
        <dbReference type="PROSITE" id="PS50888"/>
    </source>
</evidence>
<reference evidence="9" key="1">
    <citation type="submission" date="2025-08" db="UniProtKB">
        <authorList>
            <consortium name="Ensembl"/>
        </authorList>
    </citation>
    <scope>IDENTIFICATION</scope>
</reference>
<dbReference type="FunFam" id="4.10.280.10:FF:000019">
    <property type="entry name" value="Myc proto-oncogene protein"/>
    <property type="match status" value="1"/>
</dbReference>
<reference evidence="9" key="2">
    <citation type="submission" date="2025-09" db="UniProtKB">
        <authorList>
            <consortium name="Ensembl"/>
        </authorList>
    </citation>
    <scope>IDENTIFICATION</scope>
</reference>
<dbReference type="InterPro" id="IPR036638">
    <property type="entry name" value="HLH_DNA-bd_sf"/>
</dbReference>
<feature type="compositionally biased region" description="Low complexity" evidence="7">
    <location>
        <begin position="165"/>
        <end position="180"/>
    </location>
</feature>
<dbReference type="SUPFAM" id="SSF47459">
    <property type="entry name" value="HLH, helix-loop-helix DNA-binding domain"/>
    <property type="match status" value="1"/>
</dbReference>
<feature type="region of interest" description="Disordered" evidence="7">
    <location>
        <begin position="159"/>
        <end position="216"/>
    </location>
</feature>
<evidence type="ECO:0000256" key="5">
    <source>
        <dbReference type="PIRNR" id="PIRNR001705"/>
    </source>
</evidence>
<evidence type="ECO:0000256" key="4">
    <source>
        <dbReference type="ARBA" id="ARBA00025872"/>
    </source>
</evidence>
<name>A0A3Q2Q185_FUNHE</name>
<keyword evidence="6" id="KW-0175">Coiled coil</keyword>
<evidence type="ECO:0000256" key="1">
    <source>
        <dbReference type="ARBA" id="ARBA00004123"/>
    </source>
</evidence>
<dbReference type="GeneTree" id="ENSGT00940000155285"/>
<dbReference type="Pfam" id="PF01056">
    <property type="entry name" value="Myc_N"/>
    <property type="match status" value="3"/>
</dbReference>
<dbReference type="Gene3D" id="4.10.280.10">
    <property type="entry name" value="Helix-loop-helix DNA-binding domain"/>
    <property type="match status" value="1"/>
</dbReference>
<dbReference type="AlphaFoldDB" id="A0A3Q2Q185"/>
<keyword evidence="3 5" id="KW-0539">Nucleus</keyword>
<dbReference type="Proteomes" id="UP000265000">
    <property type="component" value="Unplaced"/>
</dbReference>
<dbReference type="InterPro" id="IPR050433">
    <property type="entry name" value="Myc_transcription_factors"/>
</dbReference>